<dbReference type="AlphaFoldDB" id="A0A4R3Q2H4"/>
<dbReference type="EMBL" id="SMBH01000008">
    <property type="protein sequence ID" value="TCU14859.1"/>
    <property type="molecule type" value="Genomic_DNA"/>
</dbReference>
<keyword evidence="1 2" id="KW-0808">Transferase</keyword>
<dbReference type="CDD" id="cd02440">
    <property type="entry name" value="AdoMet_MTases"/>
    <property type="match status" value="1"/>
</dbReference>
<evidence type="ECO:0000313" key="2">
    <source>
        <dbReference type="EMBL" id="TCU14859.1"/>
    </source>
</evidence>
<protein>
    <submittedName>
        <fullName evidence="2">Methyltransferase family protein</fullName>
    </submittedName>
</protein>
<dbReference type="Gene3D" id="3.40.50.150">
    <property type="entry name" value="Vaccinia Virus protein VP39"/>
    <property type="match status" value="1"/>
</dbReference>
<dbReference type="GO" id="GO:0032259">
    <property type="term" value="P:methylation"/>
    <property type="evidence" value="ECO:0007669"/>
    <property type="project" value="UniProtKB-KW"/>
</dbReference>
<dbReference type="Pfam" id="PF13489">
    <property type="entry name" value="Methyltransf_23"/>
    <property type="match status" value="1"/>
</dbReference>
<dbReference type="PANTHER" id="PTHR43861">
    <property type="entry name" value="TRANS-ACONITATE 2-METHYLTRANSFERASE-RELATED"/>
    <property type="match status" value="1"/>
</dbReference>
<evidence type="ECO:0000313" key="3">
    <source>
        <dbReference type="Proteomes" id="UP000294576"/>
    </source>
</evidence>
<accession>A0A4R3Q2H4</accession>
<dbReference type="RefSeq" id="WP_132563960.1">
    <property type="nucleotide sequence ID" value="NZ_SMBH01000008.1"/>
</dbReference>
<comment type="caution">
    <text evidence="2">The sequence shown here is derived from an EMBL/GenBank/DDBJ whole genome shotgun (WGS) entry which is preliminary data.</text>
</comment>
<dbReference type="InterPro" id="IPR029063">
    <property type="entry name" value="SAM-dependent_MTases_sf"/>
</dbReference>
<evidence type="ECO:0000256" key="1">
    <source>
        <dbReference type="ARBA" id="ARBA00022679"/>
    </source>
</evidence>
<keyword evidence="2" id="KW-0489">Methyltransferase</keyword>
<dbReference type="PANTHER" id="PTHR43861:SF3">
    <property type="entry name" value="PUTATIVE (AFU_ORTHOLOGUE AFUA_2G14390)-RELATED"/>
    <property type="match status" value="1"/>
</dbReference>
<dbReference type="GO" id="GO:0008168">
    <property type="term" value="F:methyltransferase activity"/>
    <property type="evidence" value="ECO:0007669"/>
    <property type="project" value="UniProtKB-KW"/>
</dbReference>
<organism evidence="2 3">
    <name type="scientific">Rhizobium sullae</name>
    <name type="common">Rhizobium hedysari</name>
    <dbReference type="NCBI Taxonomy" id="50338"/>
    <lineage>
        <taxon>Bacteria</taxon>
        <taxon>Pseudomonadati</taxon>
        <taxon>Pseudomonadota</taxon>
        <taxon>Alphaproteobacteria</taxon>
        <taxon>Hyphomicrobiales</taxon>
        <taxon>Rhizobiaceae</taxon>
        <taxon>Rhizobium/Agrobacterium group</taxon>
        <taxon>Rhizobium</taxon>
    </lineage>
</organism>
<dbReference type="SUPFAM" id="SSF53335">
    <property type="entry name" value="S-adenosyl-L-methionine-dependent methyltransferases"/>
    <property type="match status" value="1"/>
</dbReference>
<sequence>MPAIATRKDPTSHYDATYFKWQGKNGRLAGEANRFKFAPFIQPGSRIVDFGCGDGSLLLALGGGSGIEINEHAISVARASGLHVEQRLRDLPDASADVIVSNHTLEHVEDPLNALREMHRVLAAGGKIVIVVPCDKPSYRFRLDDPDFHLFSYSVSNLGNLARAAGFRVIEARVIAHAWPPKWPKIQALLGWRAFHMASRVWARIGPFIDLRVRRIRAQVRVVAEKQSGS</sequence>
<name>A0A4R3Q2H4_RHISU</name>
<dbReference type="Proteomes" id="UP000294576">
    <property type="component" value="Unassembled WGS sequence"/>
</dbReference>
<gene>
    <name evidence="2" type="ORF">EV132_108229</name>
</gene>
<reference evidence="2 3" key="1">
    <citation type="submission" date="2019-03" db="EMBL/GenBank/DDBJ databases">
        <title>Genomic Encyclopedia of Type Strains, Phase IV (KMG-V): Genome sequencing to study the core and pangenomes of soil and plant-associated prokaryotes.</title>
        <authorList>
            <person name="Whitman W."/>
        </authorList>
    </citation>
    <scope>NUCLEOTIDE SEQUENCE [LARGE SCALE GENOMIC DNA]</scope>
    <source>
        <strain evidence="2 3">Hc14</strain>
    </source>
</reference>
<proteinExistence type="predicted"/>